<evidence type="ECO:0000313" key="7">
    <source>
        <dbReference type="Proteomes" id="UP001165135"/>
    </source>
</evidence>
<dbReference type="InterPro" id="IPR009057">
    <property type="entry name" value="Homeodomain-like_sf"/>
</dbReference>
<dbReference type="Proteomes" id="UP001165135">
    <property type="component" value="Unassembled WGS sequence"/>
</dbReference>
<keyword evidence="3" id="KW-0804">Transcription</keyword>
<dbReference type="RefSeq" id="WP_285621763.1">
    <property type="nucleotide sequence ID" value="NZ_BSTJ01000003.1"/>
</dbReference>
<reference evidence="6" key="1">
    <citation type="submission" date="2023-03" db="EMBL/GenBank/DDBJ databases">
        <title>Actinoallomurus iriomotensis NBRC 103681.</title>
        <authorList>
            <person name="Ichikawa N."/>
            <person name="Sato H."/>
            <person name="Tonouchi N."/>
        </authorList>
    </citation>
    <scope>NUCLEOTIDE SEQUENCE</scope>
    <source>
        <strain evidence="6">NBRC 103681</strain>
    </source>
</reference>
<dbReference type="EMBL" id="BSTJ01000003">
    <property type="protein sequence ID" value="GLY75150.1"/>
    <property type="molecule type" value="Genomic_DNA"/>
</dbReference>
<keyword evidence="1" id="KW-0805">Transcription regulation</keyword>
<dbReference type="Gene3D" id="1.10.10.60">
    <property type="entry name" value="Homeodomain-like"/>
    <property type="match status" value="1"/>
</dbReference>
<evidence type="ECO:0000256" key="4">
    <source>
        <dbReference type="PROSITE-ProRule" id="PRU00335"/>
    </source>
</evidence>
<name>A0A9W6RI23_9ACTN</name>
<proteinExistence type="predicted"/>
<dbReference type="SUPFAM" id="SSF46689">
    <property type="entry name" value="Homeodomain-like"/>
    <property type="match status" value="1"/>
</dbReference>
<dbReference type="Pfam" id="PF17754">
    <property type="entry name" value="TetR_C_14"/>
    <property type="match status" value="1"/>
</dbReference>
<dbReference type="Pfam" id="PF00440">
    <property type="entry name" value="TetR_N"/>
    <property type="match status" value="1"/>
</dbReference>
<gene>
    <name evidence="6" type="ORF">Airi01_034170</name>
</gene>
<dbReference type="PRINTS" id="PR00455">
    <property type="entry name" value="HTHTETR"/>
</dbReference>
<dbReference type="GO" id="GO:0000976">
    <property type="term" value="F:transcription cis-regulatory region binding"/>
    <property type="evidence" value="ECO:0007669"/>
    <property type="project" value="TreeGrafter"/>
</dbReference>
<dbReference type="InterPro" id="IPR041347">
    <property type="entry name" value="MftR_C"/>
</dbReference>
<dbReference type="InterPro" id="IPR050109">
    <property type="entry name" value="HTH-type_TetR-like_transc_reg"/>
</dbReference>
<dbReference type="PANTHER" id="PTHR30055">
    <property type="entry name" value="HTH-TYPE TRANSCRIPTIONAL REGULATOR RUTR"/>
    <property type="match status" value="1"/>
</dbReference>
<dbReference type="Gene3D" id="1.10.357.10">
    <property type="entry name" value="Tetracycline Repressor, domain 2"/>
    <property type="match status" value="1"/>
</dbReference>
<feature type="DNA-binding region" description="H-T-H motif" evidence="4">
    <location>
        <begin position="42"/>
        <end position="61"/>
    </location>
</feature>
<evidence type="ECO:0000313" key="6">
    <source>
        <dbReference type="EMBL" id="GLY75150.1"/>
    </source>
</evidence>
<dbReference type="GO" id="GO:0003700">
    <property type="term" value="F:DNA-binding transcription factor activity"/>
    <property type="evidence" value="ECO:0007669"/>
    <property type="project" value="TreeGrafter"/>
</dbReference>
<evidence type="ECO:0000259" key="5">
    <source>
        <dbReference type="PROSITE" id="PS50977"/>
    </source>
</evidence>
<feature type="domain" description="HTH tetR-type" evidence="5">
    <location>
        <begin position="19"/>
        <end position="79"/>
    </location>
</feature>
<sequence length="206" mass="22960">MPESAIEQPRLGRRERKKAATHKALADAALRLFLERGYDAVGIREIAEAADLSVTTLFKHFPSKEALVFDQEGDVKDALLSAVRDRGAGRSIPAALRDYVIRHRLPHHGDDPRFAQFKRLIEQTPALREYSRKMWMRYELALAAEIADDVGAPHDDPACRALAHFSIEVIDLVFDGSDPELMVERAFDLLEHGWHAVGGPAADTTA</sequence>
<evidence type="ECO:0000256" key="2">
    <source>
        <dbReference type="ARBA" id="ARBA00023125"/>
    </source>
</evidence>
<evidence type="ECO:0000256" key="3">
    <source>
        <dbReference type="ARBA" id="ARBA00023163"/>
    </source>
</evidence>
<accession>A0A9W6RI23</accession>
<dbReference type="PROSITE" id="PS50977">
    <property type="entry name" value="HTH_TETR_2"/>
    <property type="match status" value="1"/>
</dbReference>
<organism evidence="6 7">
    <name type="scientific">Actinoallomurus iriomotensis</name>
    <dbReference type="NCBI Taxonomy" id="478107"/>
    <lineage>
        <taxon>Bacteria</taxon>
        <taxon>Bacillati</taxon>
        <taxon>Actinomycetota</taxon>
        <taxon>Actinomycetes</taxon>
        <taxon>Streptosporangiales</taxon>
        <taxon>Thermomonosporaceae</taxon>
        <taxon>Actinoallomurus</taxon>
    </lineage>
</organism>
<dbReference type="InterPro" id="IPR001647">
    <property type="entry name" value="HTH_TetR"/>
</dbReference>
<evidence type="ECO:0000256" key="1">
    <source>
        <dbReference type="ARBA" id="ARBA00023015"/>
    </source>
</evidence>
<protein>
    <submittedName>
        <fullName evidence="6">TetR family transcriptional regulator</fullName>
    </submittedName>
</protein>
<comment type="caution">
    <text evidence="6">The sequence shown here is derived from an EMBL/GenBank/DDBJ whole genome shotgun (WGS) entry which is preliminary data.</text>
</comment>
<dbReference type="PANTHER" id="PTHR30055:SF234">
    <property type="entry name" value="HTH-TYPE TRANSCRIPTIONAL REGULATOR BETI"/>
    <property type="match status" value="1"/>
</dbReference>
<dbReference type="AlphaFoldDB" id="A0A9W6RI23"/>
<keyword evidence="2 4" id="KW-0238">DNA-binding</keyword>